<reference evidence="2 3" key="1">
    <citation type="submission" date="2023-10" db="EMBL/GenBank/DDBJ databases">
        <title>Characteristics and mechanism of a salt-tolerant marine origin heterotrophic nitrifying- aerobic denitrifying bacteria Marinobacter xestospongiae HN1.</title>
        <authorList>
            <person name="Qi R."/>
        </authorList>
    </citation>
    <scope>NUCLEOTIDE SEQUENCE [LARGE SCALE GENOMIC DNA]</scope>
    <source>
        <strain evidence="2 3">HN1</strain>
    </source>
</reference>
<comment type="caution">
    <text evidence="2">The sequence shown here is derived from an EMBL/GenBank/DDBJ whole genome shotgun (WGS) entry which is preliminary data.</text>
</comment>
<keyword evidence="1" id="KW-0812">Transmembrane</keyword>
<dbReference type="Proteomes" id="UP001269819">
    <property type="component" value="Unassembled WGS sequence"/>
</dbReference>
<dbReference type="RefSeq" id="WP_316975417.1">
    <property type="nucleotide sequence ID" value="NZ_JAWIIJ010000026.1"/>
</dbReference>
<feature type="transmembrane region" description="Helical" evidence="1">
    <location>
        <begin position="88"/>
        <end position="109"/>
    </location>
</feature>
<proteinExistence type="predicted"/>
<feature type="transmembrane region" description="Helical" evidence="1">
    <location>
        <begin position="45"/>
        <end position="67"/>
    </location>
</feature>
<evidence type="ECO:0000256" key="1">
    <source>
        <dbReference type="SAM" id="Phobius"/>
    </source>
</evidence>
<keyword evidence="1" id="KW-0472">Membrane</keyword>
<gene>
    <name evidence="2" type="ORF">RYS15_20740</name>
</gene>
<sequence length="190" mass="21692">MSTTASKPLMNRQQKILCFTQLPLFVIAVIYTFSPKNFLPDAQVARVSVFLSAALAVGVSVWAASHVRRGTLDPQSVWKSYGWARKCLLVIGMPLLLWGVNHLSFAYALPRLWTMIHSEPRVISYEVSRYRGGGRYSCTYQIQSDQLDPLYFELCVPKTFWNQLPDQPFVATFRVDQSSLGMTFEETWVE</sequence>
<keyword evidence="3" id="KW-1185">Reference proteome</keyword>
<evidence type="ECO:0000313" key="3">
    <source>
        <dbReference type="Proteomes" id="UP001269819"/>
    </source>
</evidence>
<keyword evidence="1" id="KW-1133">Transmembrane helix</keyword>
<evidence type="ECO:0000313" key="2">
    <source>
        <dbReference type="EMBL" id="MDV2081126.1"/>
    </source>
</evidence>
<name>A0ABU3W527_9GAMM</name>
<organism evidence="2 3">
    <name type="scientific">Marinobacter xestospongiae</name>
    <dbReference type="NCBI Taxonomy" id="994319"/>
    <lineage>
        <taxon>Bacteria</taxon>
        <taxon>Pseudomonadati</taxon>
        <taxon>Pseudomonadota</taxon>
        <taxon>Gammaproteobacteria</taxon>
        <taxon>Pseudomonadales</taxon>
        <taxon>Marinobacteraceae</taxon>
        <taxon>Marinobacter</taxon>
    </lineage>
</organism>
<accession>A0ABU3W527</accession>
<feature type="transmembrane region" description="Helical" evidence="1">
    <location>
        <begin position="16"/>
        <end position="33"/>
    </location>
</feature>
<dbReference type="EMBL" id="JAWIIJ010000026">
    <property type="protein sequence ID" value="MDV2081126.1"/>
    <property type="molecule type" value="Genomic_DNA"/>
</dbReference>
<protein>
    <submittedName>
        <fullName evidence="2">Uncharacterized protein</fullName>
    </submittedName>
</protein>